<dbReference type="HOGENOM" id="CLU_2957106_0_0_9"/>
<proteinExistence type="predicted"/>
<dbReference type="EMBL" id="AEQN01000016">
    <property type="protein sequence ID" value="EFV01917.1"/>
    <property type="molecule type" value="Genomic_DNA"/>
</dbReference>
<dbReference type="RefSeq" id="WP_006598734.1">
    <property type="nucleotide sequence ID" value="NZ_GL622359.1"/>
</dbReference>
<accession>E6MH27</accession>
<protein>
    <submittedName>
        <fullName evidence="1">Uncharacterized protein</fullName>
    </submittedName>
</protein>
<dbReference type="STRING" id="887929.HMP0721_1311"/>
<keyword evidence="2" id="KW-1185">Reference proteome</keyword>
<evidence type="ECO:0000313" key="2">
    <source>
        <dbReference type="Proteomes" id="UP000004754"/>
    </source>
</evidence>
<sequence>MKQEVIDKALEAKDTLEFYKILYINGYNADDESTWPKILQDKYKKLVGDFDFDCVPDYF</sequence>
<dbReference type="Proteomes" id="UP000004754">
    <property type="component" value="Unassembled WGS sequence"/>
</dbReference>
<organism evidence="1 2">
    <name type="scientific">Pseudoramibacter alactolyticus ATCC 23263</name>
    <dbReference type="NCBI Taxonomy" id="887929"/>
    <lineage>
        <taxon>Bacteria</taxon>
        <taxon>Bacillati</taxon>
        <taxon>Bacillota</taxon>
        <taxon>Clostridia</taxon>
        <taxon>Eubacteriales</taxon>
        <taxon>Eubacteriaceae</taxon>
        <taxon>Pseudoramibacter</taxon>
    </lineage>
</organism>
<evidence type="ECO:0000313" key="1">
    <source>
        <dbReference type="EMBL" id="EFV01917.1"/>
    </source>
</evidence>
<reference evidence="1 2" key="1">
    <citation type="submission" date="2010-12" db="EMBL/GenBank/DDBJ databases">
        <authorList>
            <person name="Muzny D."/>
            <person name="Qin X."/>
            <person name="Deng J."/>
            <person name="Jiang H."/>
            <person name="Liu Y."/>
            <person name="Qu J."/>
            <person name="Song X.-Z."/>
            <person name="Zhang L."/>
            <person name="Thornton R."/>
            <person name="Coyle M."/>
            <person name="Francisco L."/>
            <person name="Jackson L."/>
            <person name="Javaid M."/>
            <person name="Korchina V."/>
            <person name="Kovar C."/>
            <person name="Mata R."/>
            <person name="Mathew T."/>
            <person name="Ngo R."/>
            <person name="Nguyen L."/>
            <person name="Nguyen N."/>
            <person name="Okwuonu G."/>
            <person name="Ongeri F."/>
            <person name="Pham C."/>
            <person name="Simmons D."/>
            <person name="Wilczek-Boney K."/>
            <person name="Hale W."/>
            <person name="Jakkamsetti A."/>
            <person name="Pham P."/>
            <person name="Ruth R."/>
            <person name="San Lucas F."/>
            <person name="Warren J."/>
            <person name="Zhang J."/>
            <person name="Zhao Z."/>
            <person name="Zhou C."/>
            <person name="Zhu D."/>
            <person name="Lee S."/>
            <person name="Bess C."/>
            <person name="Blankenburg K."/>
            <person name="Forbes L."/>
            <person name="Fu Q."/>
            <person name="Gubbala S."/>
            <person name="Hirani K."/>
            <person name="Jayaseelan J.C."/>
            <person name="Lara F."/>
            <person name="Munidasa M."/>
            <person name="Palculict T."/>
            <person name="Patil S."/>
            <person name="Pu L.-L."/>
            <person name="Saada N."/>
            <person name="Tang L."/>
            <person name="Weissenberger G."/>
            <person name="Zhu Y."/>
            <person name="Hemphill L."/>
            <person name="Shang Y."/>
            <person name="Youmans B."/>
            <person name="Ayvaz T."/>
            <person name="Ross M."/>
            <person name="Santibanez J."/>
            <person name="Aqrawi P."/>
            <person name="Gross S."/>
            <person name="Joshi V."/>
            <person name="Fowler G."/>
            <person name="Nazareth L."/>
            <person name="Reid J."/>
            <person name="Worley K."/>
            <person name="Petrosino J."/>
            <person name="Highlander S."/>
            <person name="Gibbs R."/>
        </authorList>
    </citation>
    <scope>NUCLEOTIDE SEQUENCE [LARGE SCALE GENOMIC DNA]</scope>
    <source>
        <strain evidence="1 2">ATCC 23263</strain>
    </source>
</reference>
<name>E6MH27_9FIRM</name>
<gene>
    <name evidence="1" type="ORF">HMP0721_1311</name>
</gene>
<comment type="caution">
    <text evidence="1">The sequence shown here is derived from an EMBL/GenBank/DDBJ whole genome shotgun (WGS) entry which is preliminary data.</text>
</comment>
<dbReference type="AlphaFoldDB" id="E6MH27"/>